<dbReference type="Gene3D" id="1.10.357.10">
    <property type="entry name" value="Tetracycline Repressor, domain 2"/>
    <property type="match status" value="1"/>
</dbReference>
<dbReference type="PANTHER" id="PTHR30055:SF151">
    <property type="entry name" value="TRANSCRIPTIONAL REGULATORY PROTEIN"/>
    <property type="match status" value="1"/>
</dbReference>
<dbReference type="Pfam" id="PF00440">
    <property type="entry name" value="TetR_N"/>
    <property type="match status" value="1"/>
</dbReference>
<evidence type="ECO:0000313" key="7">
    <source>
        <dbReference type="EMBL" id="GAA1719874.1"/>
    </source>
</evidence>
<keyword evidence="8" id="KW-1185">Reference proteome</keyword>
<feature type="region of interest" description="Disordered" evidence="5">
    <location>
        <begin position="1"/>
        <end position="40"/>
    </location>
</feature>
<dbReference type="EMBL" id="BAAAPM010000003">
    <property type="protein sequence ID" value="GAA1719874.1"/>
    <property type="molecule type" value="Genomic_DNA"/>
</dbReference>
<sequence>MSSTPNERASSVEPVESTTGSGPVDGLRTTQALPADGIPRPPDVVRRLALLWDPPRPSGRGRKARHTLDDVVTAGIEVADADGLDALSMRKVAARLGVGAMSLYTYVPGRTELLDLMIDRVFAGLDLPRAGAPWRDGLTHYAREHWQLYLDHPWVLQTNMWRLPVTPHVLDAQEAGLRTIVDTGLSAAQVAEILNLVDAFVRGLARAAVAEATDGTASGSSTDEYWTSMSSFWVDHFDPERYPTMQRIWDQGGFDATTSPFDASIDRLLDAVETAIDRAAR</sequence>
<name>A0ABP4V8E4_9MICO</name>
<evidence type="ECO:0000256" key="1">
    <source>
        <dbReference type="ARBA" id="ARBA00023015"/>
    </source>
</evidence>
<dbReference type="Gene3D" id="1.10.10.60">
    <property type="entry name" value="Homeodomain-like"/>
    <property type="match status" value="1"/>
</dbReference>
<feature type="domain" description="HTH tetR-type" evidence="6">
    <location>
        <begin position="65"/>
        <end position="125"/>
    </location>
</feature>
<dbReference type="InterPro" id="IPR050109">
    <property type="entry name" value="HTH-type_TetR-like_transc_reg"/>
</dbReference>
<comment type="caution">
    <text evidence="7">The sequence shown here is derived from an EMBL/GenBank/DDBJ whole genome shotgun (WGS) entry which is preliminary data.</text>
</comment>
<protein>
    <submittedName>
        <fullName evidence="7">TetR/AcrR family transcriptional regulator</fullName>
    </submittedName>
</protein>
<dbReference type="SUPFAM" id="SSF46689">
    <property type="entry name" value="Homeodomain-like"/>
    <property type="match status" value="1"/>
</dbReference>
<keyword evidence="1" id="KW-0805">Transcription regulation</keyword>
<keyword evidence="3" id="KW-0804">Transcription</keyword>
<organism evidence="7 8">
    <name type="scientific">Isoptericola hypogeus</name>
    <dbReference type="NCBI Taxonomy" id="300179"/>
    <lineage>
        <taxon>Bacteria</taxon>
        <taxon>Bacillati</taxon>
        <taxon>Actinomycetota</taxon>
        <taxon>Actinomycetes</taxon>
        <taxon>Micrococcales</taxon>
        <taxon>Promicromonosporaceae</taxon>
        <taxon>Isoptericola</taxon>
    </lineage>
</organism>
<dbReference type="InterPro" id="IPR009057">
    <property type="entry name" value="Homeodomain-like_sf"/>
</dbReference>
<evidence type="ECO:0000256" key="5">
    <source>
        <dbReference type="SAM" id="MobiDB-lite"/>
    </source>
</evidence>
<keyword evidence="2 4" id="KW-0238">DNA-binding</keyword>
<evidence type="ECO:0000256" key="4">
    <source>
        <dbReference type="PROSITE-ProRule" id="PRU00335"/>
    </source>
</evidence>
<dbReference type="InterPro" id="IPR036271">
    <property type="entry name" value="Tet_transcr_reg_TetR-rel_C_sf"/>
</dbReference>
<evidence type="ECO:0000256" key="3">
    <source>
        <dbReference type="ARBA" id="ARBA00023163"/>
    </source>
</evidence>
<dbReference type="RefSeq" id="WP_344247114.1">
    <property type="nucleotide sequence ID" value="NZ_BAAAPM010000003.1"/>
</dbReference>
<dbReference type="PANTHER" id="PTHR30055">
    <property type="entry name" value="HTH-TYPE TRANSCRIPTIONAL REGULATOR RUTR"/>
    <property type="match status" value="1"/>
</dbReference>
<evidence type="ECO:0000256" key="2">
    <source>
        <dbReference type="ARBA" id="ARBA00023125"/>
    </source>
</evidence>
<dbReference type="InterPro" id="IPR004111">
    <property type="entry name" value="Repressor_TetR_C"/>
</dbReference>
<dbReference type="InterPro" id="IPR001647">
    <property type="entry name" value="HTH_TetR"/>
</dbReference>
<gene>
    <name evidence="7" type="ORF">GCM10009809_14550</name>
</gene>
<evidence type="ECO:0000259" key="6">
    <source>
        <dbReference type="PROSITE" id="PS50977"/>
    </source>
</evidence>
<reference evidence="8" key="1">
    <citation type="journal article" date="2019" name="Int. J. Syst. Evol. Microbiol.">
        <title>The Global Catalogue of Microorganisms (GCM) 10K type strain sequencing project: providing services to taxonomists for standard genome sequencing and annotation.</title>
        <authorList>
            <consortium name="The Broad Institute Genomics Platform"/>
            <consortium name="The Broad Institute Genome Sequencing Center for Infectious Disease"/>
            <person name="Wu L."/>
            <person name="Ma J."/>
        </authorList>
    </citation>
    <scope>NUCLEOTIDE SEQUENCE [LARGE SCALE GENOMIC DNA]</scope>
    <source>
        <strain evidence="8">JCM 15589</strain>
    </source>
</reference>
<accession>A0ABP4V8E4</accession>
<dbReference type="Proteomes" id="UP001501138">
    <property type="component" value="Unassembled WGS sequence"/>
</dbReference>
<dbReference type="Pfam" id="PF02909">
    <property type="entry name" value="TetR_C_1"/>
    <property type="match status" value="1"/>
</dbReference>
<dbReference type="SUPFAM" id="SSF48498">
    <property type="entry name" value="Tetracyclin repressor-like, C-terminal domain"/>
    <property type="match status" value="1"/>
</dbReference>
<proteinExistence type="predicted"/>
<feature type="DNA-binding region" description="H-T-H motif" evidence="4">
    <location>
        <begin position="88"/>
        <end position="107"/>
    </location>
</feature>
<evidence type="ECO:0000313" key="8">
    <source>
        <dbReference type="Proteomes" id="UP001501138"/>
    </source>
</evidence>
<dbReference type="PROSITE" id="PS50977">
    <property type="entry name" value="HTH_TETR_2"/>
    <property type="match status" value="1"/>
</dbReference>